<dbReference type="InterPro" id="IPR018973">
    <property type="entry name" value="MZB"/>
</dbReference>
<evidence type="ECO:0000259" key="9">
    <source>
        <dbReference type="PROSITE" id="PS51192"/>
    </source>
</evidence>
<feature type="compositionally biased region" description="Acidic residues" evidence="8">
    <location>
        <begin position="170"/>
        <end position="187"/>
    </location>
</feature>
<feature type="compositionally biased region" description="Acidic residues" evidence="8">
    <location>
        <begin position="138"/>
        <end position="148"/>
    </location>
</feature>
<dbReference type="GO" id="GO:0043138">
    <property type="term" value="F:3'-5' DNA helicase activity"/>
    <property type="evidence" value="ECO:0007669"/>
    <property type="project" value="TreeGrafter"/>
</dbReference>
<dbReference type="GO" id="GO:0036297">
    <property type="term" value="P:interstrand cross-link repair"/>
    <property type="evidence" value="ECO:0007669"/>
    <property type="project" value="TreeGrafter"/>
</dbReference>
<evidence type="ECO:0000256" key="2">
    <source>
        <dbReference type="ARBA" id="ARBA00022692"/>
    </source>
</evidence>
<dbReference type="Gene3D" id="3.40.50.300">
    <property type="entry name" value="P-loop containing nucleotide triphosphate hydrolases"/>
    <property type="match status" value="2"/>
</dbReference>
<comment type="caution">
    <text evidence="11">The sequence shown here is derived from an EMBL/GenBank/DDBJ whole genome shotgun (WGS) entry which is preliminary data.</text>
</comment>
<feature type="compositionally biased region" description="Pro residues" evidence="8">
    <location>
        <begin position="248"/>
        <end position="257"/>
    </location>
</feature>
<keyword evidence="3" id="KW-0547">Nucleotide-binding</keyword>
<protein>
    <submittedName>
        <fullName evidence="11">Uncharacterized protein</fullName>
    </submittedName>
</protein>
<feature type="region of interest" description="Disordered" evidence="8">
    <location>
        <begin position="1"/>
        <end position="79"/>
    </location>
</feature>
<dbReference type="InterPro" id="IPR055227">
    <property type="entry name" value="HRQ1_WHD"/>
</dbReference>
<feature type="compositionally biased region" description="Low complexity" evidence="8">
    <location>
        <begin position="417"/>
        <end position="430"/>
    </location>
</feature>
<sequence>MPVIPMRNHGKRHLHVPRREDRPPFDRSASPGPSSSSRIPIRNASAEVNDEDRDDSSNIGRNLDPDAELPSSKRRLDAGRKAASALIDLSQREVRQRHAQAVRNSSKRATTARTAVLYQPDDDFGGLQMEEVVIVEEEEDLEDGDLESVQEGAVKSEGDEVEVALFREEGAEEELVEMEDVDISDVEPEPRKQRHQDERGDEVAGSRYPRVKREVGSDEEHDIVFVAETSSGIAGPSSSQRPRSRAPPRTPSPPPQGPATRRLPTTTTTAGPSRPLLNRTTSSQTLISAENDVTAGTEEGAEGAGSRRAGGNPRRRPAGRKGTEQTLLTRTEPWPEHFLQLQQTFKAINVVHTFCSGRKHLAPTFNTMKSSVESYTGRPLEVFDLAQLKSLCPDLINFAYVDADLLQVHLDGSAAVSTASTSGSSANMAAQTVAGSSASNRRMERDNVYAQALEDIQRAEREAMGIMESDHHDDEEGEEDGFGDGERRRKEKGKGKEREKPASDHVLLFDFNDGTTSGPKARGSGKRPGFARGPVNDKRMLKRPLLNSLPSGHAMTKLIEKRNQKFEQAVIELLNACDAKDEEPVQLVIEAAQSHLPVDPSASRLADSETPRKKRIKLQHLMDNPDARSAIADIIDEFKLAKWWNDQIVPGGRKTLPARQASYGELAFSLSQNLVDALWNTRRIEKFYTHQAQALNALDEGKNVIICTSTSSGKSLVYQVPVLRALEEDRASTAIYIFPTKALSQDQQRSLQDLLQNYEGLEDVVVSTYDGDLAKEDRREVRDNANVIFTNPDMLHQSILPFEDKWRRFFENLRFVVVDELHIYNGLFGTHVGFILRRLRRLCHAYGNERVQFVSCSATVSNPADHMSAIVGVENVEVVTEDGSPVGKKEWVIWNPPQIDPNDPAQGRVSAYEEASKVFRHLVEHGVRTILFCKVRRTCEIVIRQIRNDLALDGRQDVANKVMAYRSGYSPQDRRKIEQDMFKGQLLGIVATTALELGIDIGTLDAVVMLGFPYSISGLRQQAGRAGRRQKDSLALLIGEPWPMDQHYMRFPEEIFSQPDAALTVDLTNDFVVEAHLQCAAAEMPVRPADDAAFFGPSTEKICKTRLTVDGKGFYHCRDDLLPAPARDVAIRGARQESYSYIDDTPGRAGGPRVMEQVEIERAIFEAFEGAVFMHQGHSYLCRSISHDQRVARMYRAEVNYHTRPRDFTDTDAVETYRIRSLRESPYKAYFGRVVITNKVWGYFKVDRRANILDSVDVDCPPFVRETRGMWLDVPMWLVQALTEKTINAAAAIHAAEHALLSLTPMFVVSIAGDVQTECKIAEKEYAKKVSTRRRPARLIFYDLPGQNAGICERAFEHLDALIRIAIAVIEACHCSEGCPGCVTSQTCAYANVVTSKVGALAVLRGLVGREMFDGDLPQQNDLGHGAAGQLDRTGSALTHTIREASPVRGEGPLETEEIEEQMPEALYHFSRLAAEHAAEREAAGTASNRGQAVSLTSYSSKQTRTMTTLNNNNEFSAGAIAGAGLSLFAASALTYPLETSTIAFKTTYQPLQARNSAIQSGQRDSVVLNTYDAGVHLVKTSPHGLFELFRGLIPYTAYSLLFSSGFTAFLGVFPHVNPIPNAPAALEVPRNLALASFRALLQPIRTLYSRQITRKAARKLSPVTPSPVELWKSVTDEEERRSPYLLFKPSIMALEFLSTAINAISNYALLTAVPVLYTILVPGRHLGPADNFHVRGQSARNADPLPIAVLAAYTAGGIALRLASEAVETVSLRLSAQTTGKLPAATEVEPKVSSAFGQEPLVLRPQPYKGPIDAFSSIYKEEGLVGLTRGWGVSLFFTGAQIAAVLGFTELRLRGRI</sequence>
<feature type="region of interest" description="Disordered" evidence="8">
    <location>
        <begin position="138"/>
        <end position="331"/>
    </location>
</feature>
<dbReference type="SUPFAM" id="SSF46785">
    <property type="entry name" value="Winged helix' DNA-binding domain"/>
    <property type="match status" value="1"/>
</dbReference>
<feature type="compositionally biased region" description="Low complexity" evidence="8">
    <location>
        <begin position="258"/>
        <end position="276"/>
    </location>
</feature>
<dbReference type="Pfam" id="PF00270">
    <property type="entry name" value="DEAD"/>
    <property type="match status" value="1"/>
</dbReference>
<dbReference type="SMART" id="SM00490">
    <property type="entry name" value="HELICc"/>
    <property type="match status" value="1"/>
</dbReference>
<feature type="compositionally biased region" description="Low complexity" evidence="8">
    <location>
        <begin position="294"/>
        <end position="312"/>
    </location>
</feature>
<organism evidence="11 12">
    <name type="scientific">Tilletia controversa</name>
    <name type="common">dwarf bunt fungus</name>
    <dbReference type="NCBI Taxonomy" id="13291"/>
    <lineage>
        <taxon>Eukaryota</taxon>
        <taxon>Fungi</taxon>
        <taxon>Dikarya</taxon>
        <taxon>Basidiomycota</taxon>
        <taxon>Ustilaginomycotina</taxon>
        <taxon>Exobasidiomycetes</taxon>
        <taxon>Tilletiales</taxon>
        <taxon>Tilletiaceae</taxon>
        <taxon>Tilletia</taxon>
    </lineage>
</organism>
<evidence type="ECO:0000256" key="5">
    <source>
        <dbReference type="ARBA" id="ARBA00022989"/>
    </source>
</evidence>
<gene>
    <name evidence="11" type="ORF">A4X06_0g2981</name>
</gene>
<feature type="compositionally biased region" description="Polar residues" evidence="8">
    <location>
        <begin position="278"/>
        <end position="288"/>
    </location>
</feature>
<comment type="subcellular location">
    <subcellularLocation>
        <location evidence="1">Membrane</location>
        <topology evidence="1">Multi-pass membrane protein</topology>
    </subcellularLocation>
</comment>
<name>A0A8X7SXX7_9BASI</name>
<feature type="domain" description="Helicase C-terminal" evidence="10">
    <location>
        <begin position="917"/>
        <end position="1071"/>
    </location>
</feature>
<keyword evidence="12" id="KW-1185">Reference proteome</keyword>
<dbReference type="InterPro" id="IPR014939">
    <property type="entry name" value="CDT1_Gemini-bd-like"/>
</dbReference>
<accession>A0A8X7SXX7</accession>
<dbReference type="Pfam" id="PF08839">
    <property type="entry name" value="CDT1"/>
    <property type="match status" value="1"/>
</dbReference>
<proteinExistence type="predicted"/>
<evidence type="ECO:0000256" key="8">
    <source>
        <dbReference type="SAM" id="MobiDB-lite"/>
    </source>
</evidence>
<feature type="region of interest" description="Disordered" evidence="8">
    <location>
        <begin position="467"/>
        <end position="538"/>
    </location>
</feature>
<evidence type="ECO:0000256" key="3">
    <source>
        <dbReference type="ARBA" id="ARBA00022741"/>
    </source>
</evidence>
<dbReference type="InterPro" id="IPR011545">
    <property type="entry name" value="DEAD/DEAH_box_helicase_dom"/>
</dbReference>
<dbReference type="InterPro" id="IPR018108">
    <property type="entry name" value="MCP_transmembrane"/>
</dbReference>
<reference evidence="11" key="2">
    <citation type="journal article" date="2019" name="IMA Fungus">
        <title>Genome sequencing and comparison of five Tilletia species to identify candidate genes for the detection of regulated species infecting wheat.</title>
        <authorList>
            <person name="Nguyen H.D.T."/>
            <person name="Sultana T."/>
            <person name="Kesanakurti P."/>
            <person name="Hambleton S."/>
        </authorList>
    </citation>
    <scope>NUCLEOTIDE SEQUENCE</scope>
    <source>
        <strain evidence="11">DAOMC 236426</strain>
    </source>
</reference>
<feature type="region of interest" description="Disordered" evidence="8">
    <location>
        <begin position="417"/>
        <end position="444"/>
    </location>
</feature>
<dbReference type="GO" id="GO:0003676">
    <property type="term" value="F:nucleic acid binding"/>
    <property type="evidence" value="ECO:0007669"/>
    <property type="project" value="InterPro"/>
</dbReference>
<evidence type="ECO:0000256" key="1">
    <source>
        <dbReference type="ARBA" id="ARBA00004141"/>
    </source>
</evidence>
<feature type="compositionally biased region" description="Basic and acidic residues" evidence="8">
    <location>
        <begin position="188"/>
        <end position="204"/>
    </location>
</feature>
<feature type="domain" description="Helicase ATP-binding" evidence="9">
    <location>
        <begin position="695"/>
        <end position="878"/>
    </location>
</feature>
<feature type="compositionally biased region" description="Low complexity" evidence="8">
    <location>
        <begin position="27"/>
        <end position="46"/>
    </location>
</feature>
<evidence type="ECO:0000259" key="10">
    <source>
        <dbReference type="PROSITE" id="PS51194"/>
    </source>
</evidence>
<dbReference type="EMBL" id="LWDE02000253">
    <property type="protein sequence ID" value="KAE8249975.1"/>
    <property type="molecule type" value="Genomic_DNA"/>
</dbReference>
<evidence type="ECO:0000256" key="4">
    <source>
        <dbReference type="ARBA" id="ARBA00022840"/>
    </source>
</evidence>
<dbReference type="PANTHER" id="PTHR47957:SF3">
    <property type="entry name" value="ATP-DEPENDENT HELICASE HRQ1"/>
    <property type="match status" value="1"/>
</dbReference>
<dbReference type="InterPro" id="IPR014001">
    <property type="entry name" value="Helicase_ATP-bd"/>
</dbReference>
<dbReference type="Pfam" id="PF22982">
    <property type="entry name" value="WHD_HRQ1"/>
    <property type="match status" value="1"/>
</dbReference>
<dbReference type="PANTHER" id="PTHR47957">
    <property type="entry name" value="ATP-DEPENDENT HELICASE HRQ1"/>
    <property type="match status" value="1"/>
</dbReference>
<dbReference type="SUPFAM" id="SSF103506">
    <property type="entry name" value="Mitochondrial carrier"/>
    <property type="match status" value="1"/>
</dbReference>
<dbReference type="InterPro" id="IPR036390">
    <property type="entry name" value="WH_DNA-bd_sf"/>
</dbReference>
<dbReference type="GO" id="GO:0005634">
    <property type="term" value="C:nucleus"/>
    <property type="evidence" value="ECO:0007669"/>
    <property type="project" value="TreeGrafter"/>
</dbReference>
<evidence type="ECO:0000256" key="6">
    <source>
        <dbReference type="ARBA" id="ARBA00023136"/>
    </source>
</evidence>
<dbReference type="Proteomes" id="UP000077684">
    <property type="component" value="Unassembled WGS sequence"/>
</dbReference>
<keyword evidence="4" id="KW-0067">ATP-binding</keyword>
<dbReference type="Pfam" id="PF00271">
    <property type="entry name" value="Helicase_C"/>
    <property type="match status" value="1"/>
</dbReference>
<dbReference type="SMART" id="SM01075">
    <property type="entry name" value="CDT1"/>
    <property type="match status" value="1"/>
</dbReference>
<dbReference type="SUPFAM" id="SSF52540">
    <property type="entry name" value="P-loop containing nucleoside triphosphate hydrolases"/>
    <property type="match status" value="1"/>
</dbReference>
<dbReference type="PROSITE" id="PS50920">
    <property type="entry name" value="SOLCAR"/>
    <property type="match status" value="1"/>
</dbReference>
<keyword evidence="5" id="KW-1133">Transmembrane helix</keyword>
<dbReference type="CDD" id="cd17923">
    <property type="entry name" value="DEXHc_Hrq1-like"/>
    <property type="match status" value="1"/>
</dbReference>
<dbReference type="PROSITE" id="PS51194">
    <property type="entry name" value="HELICASE_CTER"/>
    <property type="match status" value="1"/>
</dbReference>
<evidence type="ECO:0000313" key="12">
    <source>
        <dbReference type="Proteomes" id="UP000077684"/>
    </source>
</evidence>
<feature type="repeat" description="Solcar" evidence="7">
    <location>
        <begin position="1744"/>
        <end position="1856"/>
    </location>
</feature>
<dbReference type="InterPro" id="IPR001650">
    <property type="entry name" value="Helicase_C-like"/>
</dbReference>
<keyword evidence="6 7" id="KW-0472">Membrane</keyword>
<feature type="compositionally biased region" description="Basic and acidic residues" evidence="8">
    <location>
        <begin position="484"/>
        <end position="503"/>
    </location>
</feature>
<dbReference type="PROSITE" id="PS51192">
    <property type="entry name" value="HELICASE_ATP_BIND_1"/>
    <property type="match status" value="1"/>
</dbReference>
<dbReference type="GO" id="GO:0006289">
    <property type="term" value="P:nucleotide-excision repair"/>
    <property type="evidence" value="ECO:0007669"/>
    <property type="project" value="TreeGrafter"/>
</dbReference>
<dbReference type="GO" id="GO:0005524">
    <property type="term" value="F:ATP binding"/>
    <property type="evidence" value="ECO:0007669"/>
    <property type="project" value="UniProtKB-KW"/>
</dbReference>
<dbReference type="CDD" id="cd18797">
    <property type="entry name" value="SF2_C_Hrq"/>
    <property type="match status" value="1"/>
</dbReference>
<dbReference type="Pfam" id="PF09369">
    <property type="entry name" value="MZB"/>
    <property type="match status" value="1"/>
</dbReference>
<dbReference type="InterPro" id="IPR027417">
    <property type="entry name" value="P-loop_NTPase"/>
</dbReference>
<dbReference type="Gene3D" id="1.50.40.10">
    <property type="entry name" value="Mitochondrial carrier domain"/>
    <property type="match status" value="1"/>
</dbReference>
<dbReference type="InterPro" id="IPR023395">
    <property type="entry name" value="MCP_dom_sf"/>
</dbReference>
<dbReference type="GO" id="GO:0016020">
    <property type="term" value="C:membrane"/>
    <property type="evidence" value="ECO:0007669"/>
    <property type="project" value="UniProtKB-SubCell"/>
</dbReference>
<evidence type="ECO:0000313" key="11">
    <source>
        <dbReference type="EMBL" id="KAE8249975.1"/>
    </source>
</evidence>
<evidence type="ECO:0000256" key="7">
    <source>
        <dbReference type="PROSITE-ProRule" id="PRU00282"/>
    </source>
</evidence>
<reference evidence="11" key="1">
    <citation type="submission" date="2016-04" db="EMBL/GenBank/DDBJ databases">
        <authorList>
            <person name="Nguyen H.D."/>
            <person name="Samba Siva P."/>
            <person name="Cullis J."/>
            <person name="Levesque C.A."/>
            <person name="Hambleton S."/>
        </authorList>
    </citation>
    <scope>NUCLEOTIDE SEQUENCE</scope>
    <source>
        <strain evidence="11">DAOMC 236426</strain>
    </source>
</reference>
<keyword evidence="2 7" id="KW-0812">Transmembrane</keyword>
<dbReference type="SMART" id="SM00487">
    <property type="entry name" value="DEXDc"/>
    <property type="match status" value="1"/>
</dbReference>